<protein>
    <submittedName>
        <fullName evidence="1">Uncharacterized protein</fullName>
    </submittedName>
</protein>
<dbReference type="EMBL" id="AP017928">
    <property type="protein sequence ID" value="BBA36395.1"/>
    <property type="molecule type" value="Genomic_DNA"/>
</dbReference>
<evidence type="ECO:0000313" key="2">
    <source>
        <dbReference type="Proteomes" id="UP000266313"/>
    </source>
</evidence>
<keyword evidence="2" id="KW-1185">Reference proteome</keyword>
<reference evidence="1 2" key="1">
    <citation type="submission" date="2016-12" db="EMBL/GenBank/DDBJ databases">
        <title>Genome sequencing of Methylocaldum marinum.</title>
        <authorList>
            <person name="Takeuchi M."/>
            <person name="Kamagata Y."/>
            <person name="Hiraoka S."/>
            <person name="Oshima K."/>
            <person name="Hattori M."/>
            <person name="Iwasaki W."/>
        </authorList>
    </citation>
    <scope>NUCLEOTIDE SEQUENCE [LARGE SCALE GENOMIC DNA]</scope>
    <source>
        <strain evidence="1 2">S8</strain>
    </source>
</reference>
<accession>A0A250KXP6</accession>
<gene>
    <name evidence="1" type="ORF">sS8_4465</name>
</gene>
<name>A0A250KXP6_9GAMM</name>
<dbReference type="KEGG" id="mmai:sS8_4465"/>
<sequence length="55" mass="5964">MTDRQGEADSVASSVRLALRAVLRAFRLTKAIPGFDSRANFVWAVLLPALVVCGF</sequence>
<organism evidence="1 2">
    <name type="scientific">Methylocaldum marinum</name>
    <dbReference type="NCBI Taxonomy" id="1432792"/>
    <lineage>
        <taxon>Bacteria</taxon>
        <taxon>Pseudomonadati</taxon>
        <taxon>Pseudomonadota</taxon>
        <taxon>Gammaproteobacteria</taxon>
        <taxon>Methylococcales</taxon>
        <taxon>Methylococcaceae</taxon>
        <taxon>Methylocaldum</taxon>
    </lineage>
</organism>
<dbReference type="Proteomes" id="UP000266313">
    <property type="component" value="Chromosome"/>
</dbReference>
<dbReference type="AlphaFoldDB" id="A0A250KXP6"/>
<evidence type="ECO:0000313" key="1">
    <source>
        <dbReference type="EMBL" id="BBA36395.1"/>
    </source>
</evidence>
<proteinExistence type="predicted"/>